<comment type="caution">
    <text evidence="3">The sequence shown here is derived from an EMBL/GenBank/DDBJ whole genome shotgun (WGS) entry which is preliminary data.</text>
</comment>
<gene>
    <name evidence="3" type="ORF">QBC33DRAFT_515060</name>
</gene>
<organism evidence="3 4">
    <name type="scientific">Phialemonium atrogriseum</name>
    <dbReference type="NCBI Taxonomy" id="1093897"/>
    <lineage>
        <taxon>Eukaryota</taxon>
        <taxon>Fungi</taxon>
        <taxon>Dikarya</taxon>
        <taxon>Ascomycota</taxon>
        <taxon>Pezizomycotina</taxon>
        <taxon>Sordariomycetes</taxon>
        <taxon>Sordariomycetidae</taxon>
        <taxon>Cephalothecales</taxon>
        <taxon>Cephalothecaceae</taxon>
        <taxon>Phialemonium</taxon>
    </lineage>
</organism>
<dbReference type="InterPro" id="IPR021858">
    <property type="entry name" value="Fun_TF"/>
</dbReference>
<protein>
    <submittedName>
        <fullName evidence="3">Fungal-specific transcription factor domain-protein</fullName>
    </submittedName>
</protein>
<evidence type="ECO:0000256" key="2">
    <source>
        <dbReference type="SAM" id="MobiDB-lite"/>
    </source>
</evidence>
<evidence type="ECO:0000256" key="1">
    <source>
        <dbReference type="ARBA" id="ARBA00023242"/>
    </source>
</evidence>
<dbReference type="RefSeq" id="XP_060283725.1">
    <property type="nucleotide sequence ID" value="XM_060426074.1"/>
</dbReference>
<dbReference type="Proteomes" id="UP001244011">
    <property type="component" value="Unassembled WGS sequence"/>
</dbReference>
<dbReference type="PANTHER" id="PTHR37540:SF5">
    <property type="entry name" value="TRANSCRIPTION FACTOR DOMAIN-CONTAINING PROTEIN"/>
    <property type="match status" value="1"/>
</dbReference>
<name>A0AAJ0C2H7_9PEZI</name>
<feature type="region of interest" description="Disordered" evidence="2">
    <location>
        <begin position="29"/>
        <end position="70"/>
    </location>
</feature>
<feature type="region of interest" description="Disordered" evidence="2">
    <location>
        <begin position="100"/>
        <end position="127"/>
    </location>
</feature>
<reference evidence="3" key="1">
    <citation type="submission" date="2023-06" db="EMBL/GenBank/DDBJ databases">
        <title>Genome-scale phylogeny and comparative genomics of the fungal order Sordariales.</title>
        <authorList>
            <consortium name="Lawrence Berkeley National Laboratory"/>
            <person name="Hensen N."/>
            <person name="Bonometti L."/>
            <person name="Westerberg I."/>
            <person name="Brannstrom I.O."/>
            <person name="Guillou S."/>
            <person name="Cros-Aarteil S."/>
            <person name="Calhoun S."/>
            <person name="Haridas S."/>
            <person name="Kuo A."/>
            <person name="Mondo S."/>
            <person name="Pangilinan J."/>
            <person name="Riley R."/>
            <person name="Labutti K."/>
            <person name="Andreopoulos B."/>
            <person name="Lipzen A."/>
            <person name="Chen C."/>
            <person name="Yanf M."/>
            <person name="Daum C."/>
            <person name="Ng V."/>
            <person name="Clum A."/>
            <person name="Steindorff A."/>
            <person name="Ohm R."/>
            <person name="Martin F."/>
            <person name="Silar P."/>
            <person name="Natvig D."/>
            <person name="Lalanne C."/>
            <person name="Gautier V."/>
            <person name="Ament-Velasquez S.L."/>
            <person name="Kruys A."/>
            <person name="Hutchinson M.I."/>
            <person name="Powell A.J."/>
            <person name="Barry K."/>
            <person name="Miller A.N."/>
            <person name="Grigoriev I.V."/>
            <person name="Debuchy R."/>
            <person name="Gladieux P."/>
            <person name="Thoren M.H."/>
            <person name="Johannesson H."/>
        </authorList>
    </citation>
    <scope>NUCLEOTIDE SEQUENCE</scope>
    <source>
        <strain evidence="3">8032-3</strain>
    </source>
</reference>
<accession>A0AAJ0C2H7</accession>
<evidence type="ECO:0000313" key="4">
    <source>
        <dbReference type="Proteomes" id="UP001244011"/>
    </source>
</evidence>
<feature type="compositionally biased region" description="Basic residues" evidence="2">
    <location>
        <begin position="41"/>
        <end position="58"/>
    </location>
</feature>
<proteinExistence type="predicted"/>
<evidence type="ECO:0000313" key="3">
    <source>
        <dbReference type="EMBL" id="KAK1767512.1"/>
    </source>
</evidence>
<dbReference type="AlphaFoldDB" id="A0AAJ0C2H7"/>
<dbReference type="Pfam" id="PF11951">
    <property type="entry name" value="Fungal_trans_2"/>
    <property type="match status" value="1"/>
</dbReference>
<keyword evidence="1" id="KW-0539">Nucleus</keyword>
<dbReference type="PANTHER" id="PTHR37540">
    <property type="entry name" value="TRANSCRIPTION FACTOR (ACR-2), PUTATIVE-RELATED-RELATED"/>
    <property type="match status" value="1"/>
</dbReference>
<dbReference type="EMBL" id="MU839008">
    <property type="protein sequence ID" value="KAK1767512.1"/>
    <property type="molecule type" value="Genomic_DNA"/>
</dbReference>
<dbReference type="GeneID" id="85309261"/>
<sequence length="546" mass="60907">MEGLGPPQKPEQAACLEDTQFTFVFGQTKQGLRSHAMREHWKQRHKRTREKKSARQPRRQLLPNTKQLPLSTPRSVLVPQIDDVYELEHLHLSHQQSVQFQLSGTNHQPAERGMTSTSEESEESAGVQGGIPAQALVGLNHALACSRLDPFDMFPVNLTAQHHKLLHHWLSTHGTMMFEDLPAATFSPMRDVWFPLDLSNAASFNAVMAHAAAHLARMQGLGGSKDALRYKAEAVRIVMAWMSDPNRALSDEAFAAVIRLLTYERYWGSESEWKVHRDGLQRMIEARGGIAALQRNWRLELVTFLVSLMSKPSWFDSSNNISEISEGALTRADLHPFTGSTENLRRVRCLWLISFIQDIRTLMSCSSEFRSHGLALYIGVRDAVLLLQADSQHQSNGSPQDETCTRPEFARLACLFFISVLLQGSVSVYNASPSPAPDDTAAASPILSDLAGLDIFLRVSRDKWEGSVENLHSALFSESPALPDGARKVDYVLQMTNVLGSMGAEARRGVEKCLLHILLPAKISEEESLFDDNLTPDSLLSSLHRM</sequence>
<keyword evidence="4" id="KW-1185">Reference proteome</keyword>